<dbReference type="EMBL" id="JWZT01001770">
    <property type="protein sequence ID" value="KII71428.1"/>
    <property type="molecule type" value="Genomic_DNA"/>
</dbReference>
<organism evidence="2 3">
    <name type="scientific">Thelohanellus kitauei</name>
    <name type="common">Myxosporean</name>
    <dbReference type="NCBI Taxonomy" id="669202"/>
    <lineage>
        <taxon>Eukaryota</taxon>
        <taxon>Metazoa</taxon>
        <taxon>Cnidaria</taxon>
        <taxon>Myxozoa</taxon>
        <taxon>Myxosporea</taxon>
        <taxon>Bivalvulida</taxon>
        <taxon>Platysporina</taxon>
        <taxon>Myxobolidae</taxon>
        <taxon>Thelohanellus</taxon>
    </lineage>
</organism>
<evidence type="ECO:0000313" key="2">
    <source>
        <dbReference type="EMBL" id="KII71428.1"/>
    </source>
</evidence>
<feature type="coiled-coil region" evidence="1">
    <location>
        <begin position="49"/>
        <end position="76"/>
    </location>
</feature>
<gene>
    <name evidence="2" type="ORF">RF11_02882</name>
</gene>
<name>A0A0C2JPX5_THEKT</name>
<accession>A0A0C2JPX5</accession>
<evidence type="ECO:0000256" key="1">
    <source>
        <dbReference type="SAM" id="Coils"/>
    </source>
</evidence>
<dbReference type="AlphaFoldDB" id="A0A0C2JPX5"/>
<comment type="caution">
    <text evidence="2">The sequence shown here is derived from an EMBL/GenBank/DDBJ whole genome shotgun (WGS) entry which is preliminary data.</text>
</comment>
<proteinExistence type="predicted"/>
<dbReference type="Proteomes" id="UP000031668">
    <property type="component" value="Unassembled WGS sequence"/>
</dbReference>
<sequence>MDEQSLQVTTKSSNSRYAHVYISNVTKRKKHPRRYDLKYLTIDAVPKLKRKFEKELQNVEQTLKIYNELNPKLQESMNQIYTELNKISTLIQEMSDDVSSKLRHQISVSEIVDINNRYQEELKAGISKLLNNFLNKIVMLKIKKNDVNADIRQLDKDQYLIAVG</sequence>
<keyword evidence="3" id="KW-1185">Reference proteome</keyword>
<keyword evidence="1" id="KW-0175">Coiled coil</keyword>
<protein>
    <submittedName>
        <fullName evidence="2">Uncharacterized protein</fullName>
    </submittedName>
</protein>
<evidence type="ECO:0000313" key="3">
    <source>
        <dbReference type="Proteomes" id="UP000031668"/>
    </source>
</evidence>
<reference evidence="2 3" key="1">
    <citation type="journal article" date="2014" name="Genome Biol. Evol.">
        <title>The genome of the myxosporean Thelohanellus kitauei shows adaptations to nutrient acquisition within its fish host.</title>
        <authorList>
            <person name="Yang Y."/>
            <person name="Xiong J."/>
            <person name="Zhou Z."/>
            <person name="Huo F."/>
            <person name="Miao W."/>
            <person name="Ran C."/>
            <person name="Liu Y."/>
            <person name="Zhang J."/>
            <person name="Feng J."/>
            <person name="Wang M."/>
            <person name="Wang M."/>
            <person name="Wang L."/>
            <person name="Yao B."/>
        </authorList>
    </citation>
    <scope>NUCLEOTIDE SEQUENCE [LARGE SCALE GENOMIC DNA]</scope>
    <source>
        <strain evidence="2">Wuqing</strain>
    </source>
</reference>